<gene>
    <name evidence="1" type="ORF">HMPREF3196_01185</name>
</gene>
<name>A0A133KNV2_BIFBI</name>
<evidence type="ECO:0000313" key="1">
    <source>
        <dbReference type="EMBL" id="KWZ81264.1"/>
    </source>
</evidence>
<dbReference type="EMBL" id="LRPO01000033">
    <property type="protein sequence ID" value="KWZ81264.1"/>
    <property type="molecule type" value="Genomic_DNA"/>
</dbReference>
<evidence type="ECO:0000313" key="2">
    <source>
        <dbReference type="Proteomes" id="UP000070092"/>
    </source>
</evidence>
<protein>
    <submittedName>
        <fullName evidence="1">Uncharacterized protein</fullName>
    </submittedName>
</protein>
<reference evidence="1 2" key="1">
    <citation type="submission" date="2016-01" db="EMBL/GenBank/DDBJ databases">
        <authorList>
            <person name="Oliw E.H."/>
        </authorList>
    </citation>
    <scope>NUCLEOTIDE SEQUENCE [LARGE SCALE GENOMIC DNA]</scope>
    <source>
        <strain evidence="1 2">MJR8628B</strain>
    </source>
</reference>
<dbReference type="Proteomes" id="UP000070092">
    <property type="component" value="Unassembled WGS sequence"/>
</dbReference>
<proteinExistence type="predicted"/>
<organism evidence="1 2">
    <name type="scientific">Bifidobacterium bifidum</name>
    <dbReference type="NCBI Taxonomy" id="1681"/>
    <lineage>
        <taxon>Bacteria</taxon>
        <taxon>Bacillati</taxon>
        <taxon>Actinomycetota</taxon>
        <taxon>Actinomycetes</taxon>
        <taxon>Bifidobacteriales</taxon>
        <taxon>Bifidobacteriaceae</taxon>
        <taxon>Bifidobacterium</taxon>
    </lineage>
</organism>
<dbReference type="AlphaFoldDB" id="A0A133KNV2"/>
<accession>A0A133KNV2</accession>
<comment type="caution">
    <text evidence="1">The sequence shown here is derived from an EMBL/GenBank/DDBJ whole genome shotgun (WGS) entry which is preliminary data.</text>
</comment>
<sequence length="44" mass="4782">MSTSATFINILYISCVAEIRLMVCDVAKSEQKISFRGISAAKQG</sequence>